<dbReference type="GO" id="GO:0030973">
    <property type="term" value="F:molybdate ion binding"/>
    <property type="evidence" value="ECO:0007669"/>
    <property type="project" value="TreeGrafter"/>
</dbReference>
<dbReference type="RefSeq" id="WP_280653802.1">
    <property type="nucleotide sequence ID" value="NZ_JANQDH010000033.1"/>
</dbReference>
<dbReference type="Pfam" id="PF13531">
    <property type="entry name" value="SBP_bac_11"/>
    <property type="match status" value="1"/>
</dbReference>
<keyword evidence="2" id="KW-1185">Reference proteome</keyword>
<dbReference type="PANTHER" id="PTHR30632">
    <property type="entry name" value="MOLYBDATE-BINDING PERIPLASMIC PROTEIN"/>
    <property type="match status" value="1"/>
</dbReference>
<organism evidence="1 2">
    <name type="scientific">Chrysosporum bergii ANA360D</name>
    <dbReference type="NCBI Taxonomy" id="617107"/>
    <lineage>
        <taxon>Bacteria</taxon>
        <taxon>Bacillati</taxon>
        <taxon>Cyanobacteriota</taxon>
        <taxon>Cyanophyceae</taxon>
        <taxon>Nostocales</taxon>
        <taxon>Nodulariaceae</taxon>
        <taxon>Chrysosporum</taxon>
    </lineage>
</organism>
<dbReference type="InterPro" id="IPR050682">
    <property type="entry name" value="ModA/WtpA"/>
</dbReference>
<comment type="caution">
    <text evidence="1">The sequence shown here is derived from an EMBL/GenBank/DDBJ whole genome shotgun (WGS) entry which is preliminary data.</text>
</comment>
<gene>
    <name evidence="1" type="ORF">NWP17_04960</name>
</gene>
<accession>A0AA43GS10</accession>
<dbReference type="SUPFAM" id="SSF53850">
    <property type="entry name" value="Periplasmic binding protein-like II"/>
    <property type="match status" value="1"/>
</dbReference>
<sequence>MNKTAKSGKIITSVAIMLSALGLTYTPIPGSEQTLVVVSGTELKEPLQKLQAKFAQANRNIKLELKFQGSQEIVNNYIDNKNDFQPAVLIPANGEILTELGDRFKAINNTEPFYDSPKPVAKTMLVAIAWPERGQVLFANGGFQWERIEQAMTAGSWEKIGGAKNWGSFDFVTTDPTRSNSGQLTLNLWIQAKIGTNITNINSASLNDPSVRSLFSLIKKSVYQPPRSTDTLLQEFIAKGPNDADVATVYESIALYRWQQSKTNQSKSYKIYYLDPSIETTATAVIVRRNINNATANAARKFLDFLIQPEQQAVLVEYGFRPVNNAVDIKTVPNSPWNQNIPGAEITPNINTLPPSPGQITREIQRLWERAN</sequence>
<evidence type="ECO:0000313" key="1">
    <source>
        <dbReference type="EMBL" id="MDH6059792.1"/>
    </source>
</evidence>
<evidence type="ECO:0000313" key="2">
    <source>
        <dbReference type="Proteomes" id="UP001159387"/>
    </source>
</evidence>
<dbReference type="GO" id="GO:0015689">
    <property type="term" value="P:molybdate ion transport"/>
    <property type="evidence" value="ECO:0007669"/>
    <property type="project" value="TreeGrafter"/>
</dbReference>
<dbReference type="Gene3D" id="3.40.190.10">
    <property type="entry name" value="Periplasmic binding protein-like II"/>
    <property type="match status" value="2"/>
</dbReference>
<dbReference type="AlphaFoldDB" id="A0AA43GS10"/>
<proteinExistence type="predicted"/>
<dbReference type="EMBL" id="JANQDH010000033">
    <property type="protein sequence ID" value="MDH6059792.1"/>
    <property type="molecule type" value="Genomic_DNA"/>
</dbReference>
<dbReference type="Proteomes" id="UP001159387">
    <property type="component" value="Unassembled WGS sequence"/>
</dbReference>
<reference evidence="1 2" key="1">
    <citation type="journal article" date="2023" name="J. Phycol.">
        <title>Chrysosporum ovalisporum is synonymous with the true-branching cyanobacterium Umezakia natans (Nostocales/Aphanizomenonaceae).</title>
        <authorList>
            <person name="McGregor G.B."/>
            <person name="Sendall B.C."/>
            <person name="Niiyama Y."/>
            <person name="Tuji A."/>
            <person name="Willis A."/>
        </authorList>
    </citation>
    <scope>NUCLEOTIDE SEQUENCE [LARGE SCALE GENOMIC DNA]</scope>
    <source>
        <strain evidence="1 2">ANA360D</strain>
    </source>
</reference>
<protein>
    <submittedName>
        <fullName evidence="1">Substrate-binding domain-containing protein</fullName>
    </submittedName>
</protein>
<dbReference type="PANTHER" id="PTHR30632:SF0">
    <property type="entry name" value="SULFATE-BINDING PROTEIN"/>
    <property type="match status" value="1"/>
</dbReference>
<name>A0AA43GS10_9CYAN</name>